<dbReference type="Proteomes" id="UP001221142">
    <property type="component" value="Unassembled WGS sequence"/>
</dbReference>
<feature type="region of interest" description="Disordered" evidence="1">
    <location>
        <begin position="1"/>
        <end position="21"/>
    </location>
</feature>
<evidence type="ECO:0000313" key="3">
    <source>
        <dbReference type="Proteomes" id="UP001221142"/>
    </source>
</evidence>
<comment type="caution">
    <text evidence="2">The sequence shown here is derived from an EMBL/GenBank/DDBJ whole genome shotgun (WGS) entry which is preliminary data.</text>
</comment>
<reference evidence="2" key="1">
    <citation type="submission" date="2023-03" db="EMBL/GenBank/DDBJ databases">
        <title>Massive genome expansion in bonnet fungi (Mycena s.s.) driven by repeated elements and novel gene families across ecological guilds.</title>
        <authorList>
            <consortium name="Lawrence Berkeley National Laboratory"/>
            <person name="Harder C.B."/>
            <person name="Miyauchi S."/>
            <person name="Viragh M."/>
            <person name="Kuo A."/>
            <person name="Thoen E."/>
            <person name="Andreopoulos B."/>
            <person name="Lu D."/>
            <person name="Skrede I."/>
            <person name="Drula E."/>
            <person name="Henrissat B."/>
            <person name="Morin E."/>
            <person name="Kohler A."/>
            <person name="Barry K."/>
            <person name="LaButti K."/>
            <person name="Morin E."/>
            <person name="Salamov A."/>
            <person name="Lipzen A."/>
            <person name="Mereny Z."/>
            <person name="Hegedus B."/>
            <person name="Baldrian P."/>
            <person name="Stursova M."/>
            <person name="Weitz H."/>
            <person name="Taylor A."/>
            <person name="Grigoriev I.V."/>
            <person name="Nagy L.G."/>
            <person name="Martin F."/>
            <person name="Kauserud H."/>
        </authorList>
    </citation>
    <scope>NUCLEOTIDE SEQUENCE</scope>
    <source>
        <strain evidence="2">9284</strain>
    </source>
</reference>
<feature type="region of interest" description="Disordered" evidence="1">
    <location>
        <begin position="280"/>
        <end position="328"/>
    </location>
</feature>
<protein>
    <submittedName>
        <fullName evidence="2">Uncharacterized protein</fullName>
    </submittedName>
</protein>
<name>A0AAD7B402_9AGAR</name>
<dbReference type="EMBL" id="JARKIF010000036">
    <property type="protein sequence ID" value="KAJ7610062.1"/>
    <property type="molecule type" value="Genomic_DNA"/>
</dbReference>
<evidence type="ECO:0000313" key="2">
    <source>
        <dbReference type="EMBL" id="KAJ7610062.1"/>
    </source>
</evidence>
<organism evidence="2 3">
    <name type="scientific">Roridomyces roridus</name>
    <dbReference type="NCBI Taxonomy" id="1738132"/>
    <lineage>
        <taxon>Eukaryota</taxon>
        <taxon>Fungi</taxon>
        <taxon>Dikarya</taxon>
        <taxon>Basidiomycota</taxon>
        <taxon>Agaricomycotina</taxon>
        <taxon>Agaricomycetes</taxon>
        <taxon>Agaricomycetidae</taxon>
        <taxon>Agaricales</taxon>
        <taxon>Marasmiineae</taxon>
        <taxon>Mycenaceae</taxon>
        <taxon>Roridomyces</taxon>
    </lineage>
</organism>
<keyword evidence="3" id="KW-1185">Reference proteome</keyword>
<feature type="compositionally biased region" description="Polar residues" evidence="1">
    <location>
        <begin position="281"/>
        <end position="308"/>
    </location>
</feature>
<evidence type="ECO:0000256" key="1">
    <source>
        <dbReference type="SAM" id="MobiDB-lite"/>
    </source>
</evidence>
<accession>A0AAD7B402</accession>
<feature type="region of interest" description="Disordered" evidence="1">
    <location>
        <begin position="78"/>
        <end position="140"/>
    </location>
</feature>
<feature type="compositionally biased region" description="Polar residues" evidence="1">
    <location>
        <begin position="9"/>
        <end position="21"/>
    </location>
</feature>
<dbReference type="AlphaFoldDB" id="A0AAD7B402"/>
<proteinExistence type="predicted"/>
<feature type="compositionally biased region" description="Polar residues" evidence="1">
    <location>
        <begin position="125"/>
        <end position="140"/>
    </location>
</feature>
<feature type="compositionally biased region" description="Low complexity" evidence="1">
    <location>
        <begin position="309"/>
        <end position="322"/>
    </location>
</feature>
<gene>
    <name evidence="2" type="ORF">FB45DRAFT_335932</name>
</gene>
<sequence length="328" mass="34561">MAISLPLVDSSNSTRAFTTSKRPLHVHAPHSHLLGSSPRKSPPTCTLSLASAGLDDPSSILSDFPASCVPFPHVELAGDSPSCAEDRSDRTTPIPRRPRARTSHVVTPKRPSSSGITKPVFIPKPSSTRSVKPKQAQGSPADTRFAALLERSISARLALATVTVEGLDMQDALLASRLRASLARLGLRTRTPSPPPRVLTTPVRPPSIGVSLLFSGSTTAECTSLSSSPYPSPLPLRVAFAVTSRARSGSASSSSGSVTNKDTASMDTLVASLMLRRHEGSLTTKRSSNSNQQLPAQVAHRNQSTACLSGTSRSSWPRTRSPLAGVQP</sequence>